<protein>
    <recommendedName>
        <fullName evidence="10">Fimbrial assembly protein</fullName>
    </recommendedName>
</protein>
<dbReference type="Pfam" id="PF16555">
    <property type="entry name" value="GramPos_pilinD1"/>
    <property type="match status" value="1"/>
</dbReference>
<feature type="signal peptide" evidence="5">
    <location>
        <begin position="1"/>
        <end position="24"/>
    </location>
</feature>
<dbReference type="OrthoDB" id="3263741at2"/>
<evidence type="ECO:0000256" key="4">
    <source>
        <dbReference type="SAM" id="Phobius"/>
    </source>
</evidence>
<evidence type="ECO:0000313" key="8">
    <source>
        <dbReference type="EMBL" id="OJG15651.1"/>
    </source>
</evidence>
<feature type="chain" id="PRO_5009879697" description="Fimbrial assembly protein" evidence="5">
    <location>
        <begin position="25"/>
        <end position="486"/>
    </location>
</feature>
<keyword evidence="4" id="KW-0472">Membrane</keyword>
<dbReference type="InterPro" id="IPR048052">
    <property type="entry name" value="FM1-like"/>
</dbReference>
<evidence type="ECO:0000256" key="5">
    <source>
        <dbReference type="SAM" id="SignalP"/>
    </source>
</evidence>
<dbReference type="RefSeq" id="WP_071864537.1">
    <property type="nucleotide sequence ID" value="NZ_JBHLVQ010000032.1"/>
</dbReference>
<dbReference type="NCBIfam" id="TIGR04226">
    <property type="entry name" value="RrgB_K2N_iso_D2"/>
    <property type="match status" value="1"/>
</dbReference>
<feature type="domain" description="SpaA-like prealbumin fold" evidence="7">
    <location>
        <begin position="331"/>
        <end position="422"/>
    </location>
</feature>
<evidence type="ECO:0000256" key="2">
    <source>
        <dbReference type="ARBA" id="ARBA00022525"/>
    </source>
</evidence>
<keyword evidence="3 5" id="KW-0732">Signal</keyword>
<evidence type="ECO:0000259" key="7">
    <source>
        <dbReference type="Pfam" id="PF17802"/>
    </source>
</evidence>
<dbReference type="Gene3D" id="2.60.40.740">
    <property type="match status" value="1"/>
</dbReference>
<dbReference type="SUPFAM" id="SSF49478">
    <property type="entry name" value="Cna protein B-type domain"/>
    <property type="match status" value="1"/>
</dbReference>
<dbReference type="Gene3D" id="2.60.40.10">
    <property type="entry name" value="Immunoglobulins"/>
    <property type="match status" value="2"/>
</dbReference>
<comment type="similarity">
    <text evidence="1">Belongs to the serine-aspartate repeat-containing protein (SDr) family.</text>
</comment>
<name>A0A1L8R7E5_9ENTE</name>
<dbReference type="NCBIfam" id="NF033902">
    <property type="entry name" value="iso_D2_wall_anc"/>
    <property type="match status" value="1"/>
</dbReference>
<dbReference type="STRING" id="317010.RU96_GL002200"/>
<keyword evidence="2" id="KW-0964">Secreted</keyword>
<dbReference type="PANTHER" id="PTHR36108">
    <property type="entry name" value="COLOSSIN-B-RELATED"/>
    <property type="match status" value="1"/>
</dbReference>
<dbReference type="InterPro" id="IPR032364">
    <property type="entry name" value="GramPos_pilinD1_N"/>
</dbReference>
<evidence type="ECO:0000256" key="3">
    <source>
        <dbReference type="ARBA" id="ARBA00022729"/>
    </source>
</evidence>
<accession>A0A1L8R7E5</accession>
<gene>
    <name evidence="8" type="ORF">RU96_GL002200</name>
</gene>
<sequence>MKKNLLALTSMLLFLPLLMGMAPAQQEQATQVQIILHKIVFPEGQQPQDTPNTGRIDDQHANLLKEYHGLNDVTFTVFDVSKEFYELREQGATVEQAQEKLAEAGTNNQKVASGITATVNGEDGTLLFSLPGKSDNAAGKDAVYLFHEAKAPDYIKEKSKDLVVVLPVYDGSQMLNEIHLYPKNERKTADHPTFTKTIGNEKADYSYGDTILFSVQTTIPHDLTDYTFFKVLDKADEALQFNPESLSVTIDGEDISSLYEKSINDHGFELLFNDVKKLVPYEGKTIAITYKDTLISQNKVDAEIMNRAFLTTDSDKIVKGVFVKTGGKRFVKVDAYDNTKKLSGAEFLITNNKGEYLIQAKQGFTWDKNATNKNVIKLFSDKHGEFEIRGLAYGTYQLEEIKAPSGYVKSNEKISFKVTASSYKQKEGTLKVVNTAQRNEIPKTKKPNTGLLPKTNDMANSKLVWFGAFIILVVVIVFVRNKKGKE</sequence>
<feature type="transmembrane region" description="Helical" evidence="4">
    <location>
        <begin position="463"/>
        <end position="479"/>
    </location>
</feature>
<dbReference type="PANTHER" id="PTHR36108:SF13">
    <property type="entry name" value="COLOSSIN-B-RELATED"/>
    <property type="match status" value="1"/>
</dbReference>
<evidence type="ECO:0000313" key="9">
    <source>
        <dbReference type="Proteomes" id="UP000182835"/>
    </source>
</evidence>
<reference evidence="8 9" key="1">
    <citation type="submission" date="2014-12" db="EMBL/GenBank/DDBJ databases">
        <title>Draft genome sequences of 29 type strains of Enterococci.</title>
        <authorList>
            <person name="Zhong Z."/>
            <person name="Sun Z."/>
            <person name="Liu W."/>
            <person name="Zhang W."/>
            <person name="Zhang H."/>
        </authorList>
    </citation>
    <scope>NUCLEOTIDE SEQUENCE [LARGE SCALE GENOMIC DNA]</scope>
    <source>
        <strain evidence="8 9">DSM 21207</strain>
    </source>
</reference>
<evidence type="ECO:0000259" key="6">
    <source>
        <dbReference type="Pfam" id="PF16555"/>
    </source>
</evidence>
<keyword evidence="4" id="KW-1133">Transmembrane helix</keyword>
<evidence type="ECO:0008006" key="10">
    <source>
        <dbReference type="Google" id="ProtNLM"/>
    </source>
</evidence>
<keyword evidence="4" id="KW-0812">Transmembrane</keyword>
<dbReference type="InterPro" id="IPR026466">
    <property type="entry name" value="Fim_isopep_form_D2_dom"/>
</dbReference>
<dbReference type="Proteomes" id="UP000182835">
    <property type="component" value="Unassembled WGS sequence"/>
</dbReference>
<comment type="caution">
    <text evidence="8">The sequence shown here is derived from an EMBL/GenBank/DDBJ whole genome shotgun (WGS) entry which is preliminary data.</text>
</comment>
<proteinExistence type="inferred from homology"/>
<organism evidence="8 9">
    <name type="scientific">Enterococcus canintestini</name>
    <dbReference type="NCBI Taxonomy" id="317010"/>
    <lineage>
        <taxon>Bacteria</taxon>
        <taxon>Bacillati</taxon>
        <taxon>Bacillota</taxon>
        <taxon>Bacilli</taxon>
        <taxon>Lactobacillales</taxon>
        <taxon>Enterococcaceae</taxon>
        <taxon>Enterococcus</taxon>
    </lineage>
</organism>
<evidence type="ECO:0000256" key="1">
    <source>
        <dbReference type="ARBA" id="ARBA00007257"/>
    </source>
</evidence>
<dbReference type="Pfam" id="PF17802">
    <property type="entry name" value="SpaA"/>
    <property type="match status" value="1"/>
</dbReference>
<dbReference type="InterPro" id="IPR013783">
    <property type="entry name" value="Ig-like_fold"/>
</dbReference>
<dbReference type="EMBL" id="JXKG01000006">
    <property type="protein sequence ID" value="OJG15651.1"/>
    <property type="molecule type" value="Genomic_DNA"/>
</dbReference>
<feature type="domain" description="Gram-positive pilin subunit D1 N-terminal" evidence="6">
    <location>
        <begin position="30"/>
        <end position="185"/>
    </location>
</feature>
<dbReference type="AlphaFoldDB" id="A0A1L8R7E5"/>
<dbReference type="InterPro" id="IPR041033">
    <property type="entry name" value="SpaA_PFL_dom_1"/>
</dbReference>
<dbReference type="NCBIfam" id="TIGR01167">
    <property type="entry name" value="LPXTG_anchor"/>
    <property type="match status" value="1"/>
</dbReference>